<dbReference type="Gene3D" id="3.40.50.1820">
    <property type="entry name" value="alpha/beta hydrolase"/>
    <property type="match status" value="1"/>
</dbReference>
<dbReference type="InterPro" id="IPR029058">
    <property type="entry name" value="AB_hydrolase_fold"/>
</dbReference>
<keyword evidence="3" id="KW-1185">Reference proteome</keyword>
<sequence>MAATLSISELPRHWSLRHNNPQHIVVYLHGFGSSMLSAKACAIEDALFQRGYSFLRFTFDDMQADRFFHLTVPKMVDQLRRIVDTLAGAYERIHLIGSSLGAMVLARYCEQGASPAVASLTTLAGSFDFYANRLEGMGADGLQVWKEKGFALFYHYGVNDTIQLGTAFLEDVESYMPYRLRTRLPFLLIHGKRDETVSFEQSVAMASEQPLATLKLYEAGDHSLMGDIDEIIRDIAGHLLPLSSRNADAVADCVHSPAVLSTIQEEIQ</sequence>
<accession>E6W1K1</accession>
<dbReference type="Pfam" id="PF05728">
    <property type="entry name" value="UPF0227"/>
    <property type="match status" value="1"/>
</dbReference>
<dbReference type="InterPro" id="IPR008886">
    <property type="entry name" value="UPF0227/Esterase_YqiA"/>
</dbReference>
<dbReference type="AlphaFoldDB" id="E6W1K1"/>
<dbReference type="RefSeq" id="WP_013506430.1">
    <property type="nucleotide sequence ID" value="NC_014836.1"/>
</dbReference>
<organism evidence="2 3">
    <name type="scientific">Desulfurispirillum indicum (strain ATCC BAA-1389 / DSM 22839 / S5)</name>
    <dbReference type="NCBI Taxonomy" id="653733"/>
    <lineage>
        <taxon>Bacteria</taxon>
        <taxon>Pseudomonadati</taxon>
        <taxon>Chrysiogenota</taxon>
        <taxon>Chrysiogenia</taxon>
        <taxon>Chrysiogenales</taxon>
        <taxon>Chrysiogenaceae</taxon>
        <taxon>Desulfurispirillum</taxon>
    </lineage>
</organism>
<dbReference type="KEGG" id="din:Selin_1823"/>
<dbReference type="GO" id="GO:0004553">
    <property type="term" value="F:hydrolase activity, hydrolyzing O-glycosyl compounds"/>
    <property type="evidence" value="ECO:0007669"/>
    <property type="project" value="TreeGrafter"/>
</dbReference>
<dbReference type="InParanoid" id="E6W1K1"/>
<dbReference type="HOGENOM" id="CLU_090601_0_0_0"/>
<dbReference type="PANTHER" id="PTHR16138:SF7">
    <property type="entry name" value="PALMITOYL-PROTEIN THIOESTERASE ABHD10, MITOCHONDRIAL"/>
    <property type="match status" value="1"/>
</dbReference>
<gene>
    <name evidence="2" type="ordered locus">Selin_1823</name>
</gene>
<protein>
    <submittedName>
        <fullName evidence="2">Uncharacterized protein</fullName>
    </submittedName>
</protein>
<evidence type="ECO:0000313" key="3">
    <source>
        <dbReference type="Proteomes" id="UP000002572"/>
    </source>
</evidence>
<dbReference type="Proteomes" id="UP000002572">
    <property type="component" value="Chromosome"/>
</dbReference>
<dbReference type="STRING" id="653733.Selin_1823"/>
<reference evidence="2 3" key="1">
    <citation type="submission" date="2010-12" db="EMBL/GenBank/DDBJ databases">
        <title>Complete sequence of Desulfurispirillum indicum S5.</title>
        <authorList>
            <consortium name="US DOE Joint Genome Institute"/>
            <person name="Lucas S."/>
            <person name="Copeland A."/>
            <person name="Lapidus A."/>
            <person name="Cheng J.-F."/>
            <person name="Goodwin L."/>
            <person name="Pitluck S."/>
            <person name="Chertkov O."/>
            <person name="Held B."/>
            <person name="Detter J.C."/>
            <person name="Han C."/>
            <person name="Tapia R."/>
            <person name="Land M."/>
            <person name="Hauser L."/>
            <person name="Kyrpides N."/>
            <person name="Ivanova N."/>
            <person name="Mikhailova N."/>
            <person name="Haggblom M."/>
            <person name="Rauschenbach I."/>
            <person name="Bini E."/>
            <person name="Woyke T."/>
        </authorList>
    </citation>
    <scope>NUCLEOTIDE SEQUENCE [LARGE SCALE GENOMIC DNA]</scope>
    <source>
        <strain evidence="3">ATCC BAA-1389 / DSM 22839 / S5</strain>
    </source>
</reference>
<dbReference type="InterPro" id="IPR052382">
    <property type="entry name" value="ABHD10_acyl-thioesterase"/>
</dbReference>
<dbReference type="eggNOG" id="COG1073">
    <property type="taxonomic scope" value="Bacteria"/>
</dbReference>
<dbReference type="EMBL" id="CP002432">
    <property type="protein sequence ID" value="ADU66550.1"/>
    <property type="molecule type" value="Genomic_DNA"/>
</dbReference>
<evidence type="ECO:0000256" key="1">
    <source>
        <dbReference type="ARBA" id="ARBA00022801"/>
    </source>
</evidence>
<name>E6W1K1_DESIS</name>
<keyword evidence="1" id="KW-0378">Hydrolase</keyword>
<proteinExistence type="predicted"/>
<evidence type="ECO:0000313" key="2">
    <source>
        <dbReference type="EMBL" id="ADU66550.1"/>
    </source>
</evidence>
<dbReference type="SUPFAM" id="SSF53474">
    <property type="entry name" value="alpha/beta-Hydrolases"/>
    <property type="match status" value="1"/>
</dbReference>
<dbReference type="PANTHER" id="PTHR16138">
    <property type="entry name" value="MYCOPHENOLIC ACID ACYL-GLUCURONIDE ESTERASE, MITOCHONDRIAL"/>
    <property type="match status" value="1"/>
</dbReference>